<dbReference type="InterPro" id="IPR012223">
    <property type="entry name" value="TEII"/>
</dbReference>
<accession>H8MSB0</accession>
<sequence length="259" mass="28116">MAELPPLSSWLRPLRRPACPRLTLVAVPPAGSGASLYAPWQAHLPEDVALIAVQLPGRENRIREPLLTRFDAAVEGITSALATLPGPIDGLFGHSFGAILSFEVMRRMRRLSQPLPRHFFASGHIGPELVSNVGAIHELPREQFIAELRSFNGLVEEILAHPQLLDIVLPIVRSDLALDHSYCMTEEPPLPVPMTGLAGVDDHVAPPAQVSAWSRQSSIGFDLKTFPGSHFFIRDNVQSTVATILAALKPPVALPAVSR</sequence>
<dbReference type="GO" id="GO:0008610">
    <property type="term" value="P:lipid biosynthetic process"/>
    <property type="evidence" value="ECO:0007669"/>
    <property type="project" value="TreeGrafter"/>
</dbReference>
<feature type="domain" description="Thioesterase" evidence="2">
    <location>
        <begin position="23"/>
        <end position="246"/>
    </location>
</feature>
<dbReference type="Gene3D" id="3.40.50.1820">
    <property type="entry name" value="alpha/beta hydrolase"/>
    <property type="match status" value="1"/>
</dbReference>
<dbReference type="SUPFAM" id="SSF53474">
    <property type="entry name" value="alpha/beta-Hydrolases"/>
    <property type="match status" value="1"/>
</dbReference>
<dbReference type="STRING" id="1144275.COCOR_02576"/>
<proteinExistence type="inferred from homology"/>
<evidence type="ECO:0000313" key="3">
    <source>
        <dbReference type="EMBL" id="AFE08977.1"/>
    </source>
</evidence>
<reference evidence="4" key="2">
    <citation type="submission" date="2012-03" db="EMBL/GenBank/DDBJ databases">
        <title>Genome sequence of the fruiting myxobacterium Corallococcus coralloides DSM 2259.</title>
        <authorList>
            <person name="Huntley S."/>
            <person name="Zhang Y."/>
            <person name="Treuner-Lange A."/>
            <person name="Sensen C.W."/>
            <person name="Sogaard-Andersen L."/>
        </authorList>
    </citation>
    <scope>NUCLEOTIDE SEQUENCE [LARGE SCALE GENOMIC DNA]</scope>
    <source>
        <strain evidence="4">ATCC 25202 / DSM 2259 / NBRC 100086 / M2</strain>
    </source>
</reference>
<dbReference type="InterPro" id="IPR029058">
    <property type="entry name" value="AB_hydrolase_fold"/>
</dbReference>
<dbReference type="HOGENOM" id="CLU_070456_1_1_7"/>
<dbReference type="EMBL" id="CP003389">
    <property type="protein sequence ID" value="AFE08977.1"/>
    <property type="molecule type" value="Genomic_DNA"/>
</dbReference>
<evidence type="ECO:0000259" key="2">
    <source>
        <dbReference type="Pfam" id="PF00975"/>
    </source>
</evidence>
<gene>
    <name evidence="3" type="primary">grsT1</name>
    <name evidence="3" type="ordered locus">COCOR_02576</name>
</gene>
<dbReference type="eggNOG" id="COG3208">
    <property type="taxonomic scope" value="Bacteria"/>
</dbReference>
<name>H8MSB0_CORCM</name>
<dbReference type="Pfam" id="PF00975">
    <property type="entry name" value="Thioesterase"/>
    <property type="match status" value="1"/>
</dbReference>
<dbReference type="InParanoid" id="H8MSB0"/>
<keyword evidence="4" id="KW-1185">Reference proteome</keyword>
<evidence type="ECO:0000256" key="1">
    <source>
        <dbReference type="ARBA" id="ARBA00007169"/>
    </source>
</evidence>
<dbReference type="FunCoup" id="H8MSB0">
    <property type="interactions" value="48"/>
</dbReference>
<comment type="similarity">
    <text evidence="1">Belongs to the thioesterase family.</text>
</comment>
<dbReference type="RefSeq" id="WP_014395403.1">
    <property type="nucleotide sequence ID" value="NC_017030.1"/>
</dbReference>
<organism evidence="3 4">
    <name type="scientific">Corallococcus coralloides (strain ATCC 25202 / DSM 2259 / NBRC 100086 / M2)</name>
    <name type="common">Myxococcus coralloides</name>
    <dbReference type="NCBI Taxonomy" id="1144275"/>
    <lineage>
        <taxon>Bacteria</taxon>
        <taxon>Pseudomonadati</taxon>
        <taxon>Myxococcota</taxon>
        <taxon>Myxococcia</taxon>
        <taxon>Myxococcales</taxon>
        <taxon>Cystobacterineae</taxon>
        <taxon>Myxococcaceae</taxon>
        <taxon>Corallococcus</taxon>
    </lineage>
</organism>
<dbReference type="OrthoDB" id="8480037at2"/>
<dbReference type="Proteomes" id="UP000007587">
    <property type="component" value="Chromosome"/>
</dbReference>
<dbReference type="InterPro" id="IPR001031">
    <property type="entry name" value="Thioesterase"/>
</dbReference>
<dbReference type="AlphaFoldDB" id="H8MSB0"/>
<dbReference type="PANTHER" id="PTHR11487">
    <property type="entry name" value="THIOESTERASE"/>
    <property type="match status" value="1"/>
</dbReference>
<evidence type="ECO:0000313" key="4">
    <source>
        <dbReference type="Proteomes" id="UP000007587"/>
    </source>
</evidence>
<reference evidence="3 4" key="1">
    <citation type="journal article" date="2012" name="J. Bacteriol.">
        <title>Complete Genome Sequence of the Fruiting Myxobacterium Corallococcus coralloides DSM 2259.</title>
        <authorList>
            <person name="Huntley S."/>
            <person name="Zhang Y."/>
            <person name="Treuner-Lange A."/>
            <person name="Kneip S."/>
            <person name="Sensen C.W."/>
            <person name="Sogaard-Andersen L."/>
        </authorList>
    </citation>
    <scope>NUCLEOTIDE SEQUENCE [LARGE SCALE GENOMIC DNA]</scope>
    <source>
        <strain evidence="4">ATCC 25202 / DSM 2259 / NBRC 100086 / M2</strain>
    </source>
</reference>
<dbReference type="KEGG" id="ccx:COCOR_02576"/>
<dbReference type="PANTHER" id="PTHR11487:SF0">
    <property type="entry name" value="S-ACYL FATTY ACID SYNTHASE THIOESTERASE, MEDIUM CHAIN"/>
    <property type="match status" value="1"/>
</dbReference>
<protein>
    <submittedName>
        <fullName evidence="3">Thioesterase</fullName>
    </submittedName>
</protein>